<evidence type="ECO:0000256" key="1">
    <source>
        <dbReference type="SAM" id="Phobius"/>
    </source>
</evidence>
<evidence type="ECO:0000313" key="3">
    <source>
        <dbReference type="WBParaSite" id="ACRNAN_Path_254.g950.t1"/>
    </source>
</evidence>
<keyword evidence="1" id="KW-0812">Transmembrane</keyword>
<dbReference type="Proteomes" id="UP000887540">
    <property type="component" value="Unplaced"/>
</dbReference>
<keyword evidence="2" id="KW-1185">Reference proteome</keyword>
<dbReference type="WBParaSite" id="ACRNAN_Path_254.g950.t1">
    <property type="protein sequence ID" value="ACRNAN_Path_254.g950.t1"/>
    <property type="gene ID" value="ACRNAN_Path_254.g950"/>
</dbReference>
<keyword evidence="1" id="KW-1133">Transmembrane helix</keyword>
<evidence type="ECO:0000313" key="2">
    <source>
        <dbReference type="Proteomes" id="UP000887540"/>
    </source>
</evidence>
<keyword evidence="1" id="KW-0472">Membrane</keyword>
<dbReference type="AlphaFoldDB" id="A0A914C495"/>
<feature type="transmembrane region" description="Helical" evidence="1">
    <location>
        <begin position="6"/>
        <end position="26"/>
    </location>
</feature>
<organism evidence="2 3">
    <name type="scientific">Acrobeloides nanus</name>
    <dbReference type="NCBI Taxonomy" id="290746"/>
    <lineage>
        <taxon>Eukaryota</taxon>
        <taxon>Metazoa</taxon>
        <taxon>Ecdysozoa</taxon>
        <taxon>Nematoda</taxon>
        <taxon>Chromadorea</taxon>
        <taxon>Rhabditida</taxon>
        <taxon>Tylenchina</taxon>
        <taxon>Cephalobomorpha</taxon>
        <taxon>Cephaloboidea</taxon>
        <taxon>Cephalobidae</taxon>
        <taxon>Acrobeloides</taxon>
    </lineage>
</organism>
<name>A0A914C495_9BILA</name>
<protein>
    <submittedName>
        <fullName evidence="3">Uncharacterized protein</fullName>
    </submittedName>
</protein>
<sequence>MSISSIAFFFGGCFPAISALTLIFYIKPYRLALLGYFHKLLLILRLKSGNSTIHVIHVTQASKFQTSIVGKAAP</sequence>
<reference evidence="3" key="1">
    <citation type="submission" date="2022-11" db="UniProtKB">
        <authorList>
            <consortium name="WormBaseParasite"/>
        </authorList>
    </citation>
    <scope>IDENTIFICATION</scope>
</reference>
<proteinExistence type="predicted"/>
<accession>A0A914C495</accession>